<comment type="caution">
    <text evidence="2">The sequence shown here is derived from an EMBL/GenBank/DDBJ whole genome shotgun (WGS) entry which is preliminary data.</text>
</comment>
<protein>
    <recommendedName>
        <fullName evidence="1">TRF2/HOY1 PH-like domain-containing protein</fullName>
    </recommendedName>
</protein>
<dbReference type="Proteomes" id="UP000824469">
    <property type="component" value="Unassembled WGS sequence"/>
</dbReference>
<dbReference type="EMBL" id="JAHRHJ020000004">
    <property type="protein sequence ID" value="KAH9320180.1"/>
    <property type="molecule type" value="Genomic_DNA"/>
</dbReference>
<feature type="domain" description="TRF2/HOY1 PH-like" evidence="1">
    <location>
        <begin position="102"/>
        <end position="172"/>
    </location>
</feature>
<feature type="non-terminal residue" evidence="2">
    <location>
        <position position="172"/>
    </location>
</feature>
<dbReference type="Pfam" id="PF24818">
    <property type="entry name" value="PH_TRF2_HOY1"/>
    <property type="match status" value="1"/>
</dbReference>
<accession>A0AA38LFI8</accession>
<name>A0AA38LFI8_TAXCH</name>
<sequence length="172" mass="19132">MEEDDCVTNCELATVFGCQQEQQQWRSPAKSNEPSLSLFPLDQTSPLGLTLRKSHSLLDLIQTKLSEGNTETSETVNNVNNKTGERNHVASQAISDKTKASNFPALVLKIGTWECISRYEGDLVVKCLFAKRKFVWEVLEGGLKSKIEIHWSEIIAMKANCPDSGSSTLEIE</sequence>
<evidence type="ECO:0000259" key="1">
    <source>
        <dbReference type="Pfam" id="PF24818"/>
    </source>
</evidence>
<reference evidence="2 3" key="1">
    <citation type="journal article" date="2021" name="Nat. Plants">
        <title>The Taxus genome provides insights into paclitaxel biosynthesis.</title>
        <authorList>
            <person name="Xiong X."/>
            <person name="Gou J."/>
            <person name="Liao Q."/>
            <person name="Li Y."/>
            <person name="Zhou Q."/>
            <person name="Bi G."/>
            <person name="Li C."/>
            <person name="Du R."/>
            <person name="Wang X."/>
            <person name="Sun T."/>
            <person name="Guo L."/>
            <person name="Liang H."/>
            <person name="Lu P."/>
            <person name="Wu Y."/>
            <person name="Zhang Z."/>
            <person name="Ro D.K."/>
            <person name="Shang Y."/>
            <person name="Huang S."/>
            <person name="Yan J."/>
        </authorList>
    </citation>
    <scope>NUCLEOTIDE SEQUENCE [LARGE SCALE GENOMIC DNA]</scope>
    <source>
        <strain evidence="2">Ta-2019</strain>
    </source>
</reference>
<evidence type="ECO:0000313" key="3">
    <source>
        <dbReference type="Proteomes" id="UP000824469"/>
    </source>
</evidence>
<organism evidence="2 3">
    <name type="scientific">Taxus chinensis</name>
    <name type="common">Chinese yew</name>
    <name type="synonym">Taxus wallichiana var. chinensis</name>
    <dbReference type="NCBI Taxonomy" id="29808"/>
    <lineage>
        <taxon>Eukaryota</taxon>
        <taxon>Viridiplantae</taxon>
        <taxon>Streptophyta</taxon>
        <taxon>Embryophyta</taxon>
        <taxon>Tracheophyta</taxon>
        <taxon>Spermatophyta</taxon>
        <taxon>Pinopsida</taxon>
        <taxon>Pinidae</taxon>
        <taxon>Conifers II</taxon>
        <taxon>Cupressales</taxon>
        <taxon>Taxaceae</taxon>
        <taxon>Taxus</taxon>
    </lineage>
</organism>
<dbReference type="InterPro" id="IPR057939">
    <property type="entry name" value="TRF2_HOY1_PH"/>
</dbReference>
<dbReference type="PANTHER" id="PTHR33494">
    <property type="entry name" value="OS02G0793800 PROTEIN"/>
    <property type="match status" value="1"/>
</dbReference>
<keyword evidence="3" id="KW-1185">Reference proteome</keyword>
<dbReference type="AlphaFoldDB" id="A0AA38LFI8"/>
<gene>
    <name evidence="2" type="ORF">KI387_021949</name>
</gene>
<dbReference type="PANTHER" id="PTHR33494:SF1">
    <property type="entry name" value="C2H2-TYPE DOMAIN-CONTAINING PROTEIN-RELATED"/>
    <property type="match status" value="1"/>
</dbReference>
<dbReference type="OMA" id="NCELATV"/>
<evidence type="ECO:0000313" key="2">
    <source>
        <dbReference type="EMBL" id="KAH9320180.1"/>
    </source>
</evidence>
<proteinExistence type="predicted"/>